<name>A0ABW5IZ61_9FLAO</name>
<reference evidence="3" key="1">
    <citation type="journal article" date="2019" name="Int. J. Syst. Evol. Microbiol.">
        <title>The Global Catalogue of Microorganisms (GCM) 10K type strain sequencing project: providing services to taxonomists for standard genome sequencing and annotation.</title>
        <authorList>
            <consortium name="The Broad Institute Genomics Platform"/>
            <consortium name="The Broad Institute Genome Sequencing Center for Infectious Disease"/>
            <person name="Wu L."/>
            <person name="Ma J."/>
        </authorList>
    </citation>
    <scope>NUCLEOTIDE SEQUENCE [LARGE SCALE GENOMIC DNA]</scope>
    <source>
        <strain evidence="3">KCTC 42585</strain>
    </source>
</reference>
<dbReference type="EMBL" id="JBHULT010000009">
    <property type="protein sequence ID" value="MFD2518361.1"/>
    <property type="molecule type" value="Genomic_DNA"/>
</dbReference>
<dbReference type="Proteomes" id="UP001597468">
    <property type="component" value="Unassembled WGS sequence"/>
</dbReference>
<accession>A0ABW5IZ61</accession>
<proteinExistence type="predicted"/>
<feature type="region of interest" description="Disordered" evidence="1">
    <location>
        <begin position="1"/>
        <end position="41"/>
    </location>
</feature>
<evidence type="ECO:0000256" key="1">
    <source>
        <dbReference type="SAM" id="MobiDB-lite"/>
    </source>
</evidence>
<evidence type="ECO:0000313" key="2">
    <source>
        <dbReference type="EMBL" id="MFD2518361.1"/>
    </source>
</evidence>
<protein>
    <submittedName>
        <fullName evidence="2">Uncharacterized protein</fullName>
    </submittedName>
</protein>
<comment type="caution">
    <text evidence="2">The sequence shown here is derived from an EMBL/GenBank/DDBJ whole genome shotgun (WGS) entry which is preliminary data.</text>
</comment>
<sequence>MVTARRAGEGAAVTKTAQPKVRISTTVTETQGKSPPSFSCS</sequence>
<keyword evidence="3" id="KW-1185">Reference proteome</keyword>
<organism evidence="2 3">
    <name type="scientific">Salinimicrobium flavum</name>
    <dbReference type="NCBI Taxonomy" id="1737065"/>
    <lineage>
        <taxon>Bacteria</taxon>
        <taxon>Pseudomonadati</taxon>
        <taxon>Bacteroidota</taxon>
        <taxon>Flavobacteriia</taxon>
        <taxon>Flavobacteriales</taxon>
        <taxon>Flavobacteriaceae</taxon>
        <taxon>Salinimicrobium</taxon>
    </lineage>
</organism>
<evidence type="ECO:0000313" key="3">
    <source>
        <dbReference type="Proteomes" id="UP001597468"/>
    </source>
</evidence>
<feature type="compositionally biased region" description="Polar residues" evidence="1">
    <location>
        <begin position="23"/>
        <end position="41"/>
    </location>
</feature>
<gene>
    <name evidence="2" type="ORF">ACFSTG_10685</name>
</gene>